<proteinExistence type="predicted"/>
<organism evidence="2 3">
    <name type="scientific">Senna tora</name>
    <dbReference type="NCBI Taxonomy" id="362788"/>
    <lineage>
        <taxon>Eukaryota</taxon>
        <taxon>Viridiplantae</taxon>
        <taxon>Streptophyta</taxon>
        <taxon>Embryophyta</taxon>
        <taxon>Tracheophyta</taxon>
        <taxon>Spermatophyta</taxon>
        <taxon>Magnoliopsida</taxon>
        <taxon>eudicotyledons</taxon>
        <taxon>Gunneridae</taxon>
        <taxon>Pentapetalae</taxon>
        <taxon>rosids</taxon>
        <taxon>fabids</taxon>
        <taxon>Fabales</taxon>
        <taxon>Fabaceae</taxon>
        <taxon>Caesalpinioideae</taxon>
        <taxon>Cassia clade</taxon>
        <taxon>Senna</taxon>
    </lineage>
</organism>
<accession>A0A834T1J0</accession>
<dbReference type="AlphaFoldDB" id="A0A834T1J0"/>
<keyword evidence="3" id="KW-1185">Reference proteome</keyword>
<comment type="caution">
    <text evidence="2">The sequence shown here is derived from an EMBL/GenBank/DDBJ whole genome shotgun (WGS) entry which is preliminary data.</text>
</comment>
<dbReference type="Proteomes" id="UP000634136">
    <property type="component" value="Unassembled WGS sequence"/>
</dbReference>
<evidence type="ECO:0000256" key="1">
    <source>
        <dbReference type="SAM" id="MobiDB-lite"/>
    </source>
</evidence>
<feature type="region of interest" description="Disordered" evidence="1">
    <location>
        <begin position="1"/>
        <end position="23"/>
    </location>
</feature>
<gene>
    <name evidence="2" type="ORF">G2W53_034871</name>
</gene>
<sequence>MNEEVERWGEKNDGNGISNEERGGQRWYMAMAMATVD</sequence>
<name>A0A834T1J0_9FABA</name>
<evidence type="ECO:0000313" key="3">
    <source>
        <dbReference type="Proteomes" id="UP000634136"/>
    </source>
</evidence>
<evidence type="ECO:0000313" key="2">
    <source>
        <dbReference type="EMBL" id="KAF7813895.1"/>
    </source>
</evidence>
<dbReference type="EMBL" id="JAAIUW010000010">
    <property type="protein sequence ID" value="KAF7813895.1"/>
    <property type="molecule type" value="Genomic_DNA"/>
</dbReference>
<reference evidence="2" key="1">
    <citation type="submission" date="2020-09" db="EMBL/GenBank/DDBJ databases">
        <title>Genome-Enabled Discovery of Anthraquinone Biosynthesis in Senna tora.</title>
        <authorList>
            <person name="Kang S.-H."/>
            <person name="Pandey R.P."/>
            <person name="Lee C.-M."/>
            <person name="Sim J.-S."/>
            <person name="Jeong J.-T."/>
            <person name="Choi B.-S."/>
            <person name="Jung M."/>
            <person name="Ginzburg D."/>
            <person name="Zhao K."/>
            <person name="Won S.Y."/>
            <person name="Oh T.-J."/>
            <person name="Yu Y."/>
            <person name="Kim N.-H."/>
            <person name="Lee O.R."/>
            <person name="Lee T.-H."/>
            <person name="Bashyal P."/>
            <person name="Kim T.-S."/>
            <person name="Lee W.-H."/>
            <person name="Kawkins C."/>
            <person name="Kim C.-K."/>
            <person name="Kim J.S."/>
            <person name="Ahn B.O."/>
            <person name="Rhee S.Y."/>
            <person name="Sohng J.K."/>
        </authorList>
    </citation>
    <scope>NUCLEOTIDE SEQUENCE</scope>
    <source>
        <tissue evidence="2">Leaf</tissue>
    </source>
</reference>
<protein>
    <submittedName>
        <fullName evidence="2">Uncharacterized protein</fullName>
    </submittedName>
</protein>